<dbReference type="Proteomes" id="UP000570474">
    <property type="component" value="Unassembled WGS sequence"/>
</dbReference>
<proteinExistence type="predicted"/>
<evidence type="ECO:0000313" key="1">
    <source>
        <dbReference type="EMBL" id="NLR68508.1"/>
    </source>
</evidence>
<sequence>MSDSRGSHRYQDIQLPFGNGETTCLCGITDYKLKKSNPEGGKPKSRVGI</sequence>
<protein>
    <submittedName>
        <fullName evidence="1">Uncharacterized protein</fullName>
    </submittedName>
</protein>
<accession>A0A847S607</accession>
<organism evidence="1 2">
    <name type="scientific">Chitinophaga varians</name>
    <dbReference type="NCBI Taxonomy" id="2202339"/>
    <lineage>
        <taxon>Bacteria</taxon>
        <taxon>Pseudomonadati</taxon>
        <taxon>Bacteroidota</taxon>
        <taxon>Chitinophagia</taxon>
        <taxon>Chitinophagales</taxon>
        <taxon>Chitinophagaceae</taxon>
        <taxon>Chitinophaga</taxon>
    </lineage>
</organism>
<comment type="caution">
    <text evidence="1">The sequence shown here is derived from an EMBL/GenBank/DDBJ whole genome shotgun (WGS) entry which is preliminary data.</text>
</comment>
<evidence type="ECO:0000313" key="2">
    <source>
        <dbReference type="Proteomes" id="UP000570474"/>
    </source>
</evidence>
<dbReference type="EMBL" id="JABAIA010000004">
    <property type="protein sequence ID" value="NLR68508.1"/>
    <property type="molecule type" value="Genomic_DNA"/>
</dbReference>
<dbReference type="RefSeq" id="WP_168874475.1">
    <property type="nucleotide sequence ID" value="NZ_JABAIA010000004.1"/>
</dbReference>
<keyword evidence="2" id="KW-1185">Reference proteome</keyword>
<reference evidence="1 2" key="1">
    <citation type="submission" date="2020-04" db="EMBL/GenBank/DDBJ databases">
        <authorList>
            <person name="Yin C."/>
        </authorList>
    </citation>
    <scope>NUCLEOTIDE SEQUENCE [LARGE SCALE GENOMIC DNA]</scope>
    <source>
        <strain evidence="1 2">Ae27</strain>
    </source>
</reference>
<dbReference type="AlphaFoldDB" id="A0A847S607"/>
<gene>
    <name evidence="1" type="ORF">HGH92_29660</name>
</gene>
<name>A0A847S607_9BACT</name>